<feature type="region of interest" description="Disordered" evidence="3">
    <location>
        <begin position="1"/>
        <end position="23"/>
    </location>
</feature>
<dbReference type="PANTHER" id="PTHR19316">
    <property type="entry name" value="PROTEIN FOLDING REGULATOR"/>
    <property type="match status" value="1"/>
</dbReference>
<feature type="compositionally biased region" description="Low complexity" evidence="3">
    <location>
        <begin position="10"/>
        <end position="23"/>
    </location>
</feature>
<dbReference type="SUPFAM" id="SSF48371">
    <property type="entry name" value="ARM repeat"/>
    <property type="match status" value="1"/>
</dbReference>
<dbReference type="OrthoDB" id="10250458at2759"/>
<dbReference type="STRING" id="1108050.A0A0B7FND8"/>
<gene>
    <name evidence="5" type="ORF">RSOLAG1IB_09162</name>
</gene>
<sequence length="305" mass="33169">MESLLKWSLENTPANEPAAPPTAERMKELDPAIIDMILGKSDAVVMKEKLAIAKDESREEDERVEALDDFEMLVEQIDNANNLENLKMWEPLIELAHSTVPGVQRHAIWIAGTAVQNNSAAQNDFLKRDPLPYLLSLATSHQVSGSTRSKVLYCLSGLLKHNVGAVHRMNELDGWNTLKGALQDPDITVRRKTAFLINTLLLQDISSSGSTAATLHESDGPMVHGTDGAVSESTEGLVRRAIVEHKLIEALVQPSPYGPDGDGDAKEDADYREKVLQTIDTFVRNGGEVGNAAGAVSAFRQARGA</sequence>
<name>A0A0B7FND8_THACB</name>
<proteinExistence type="inferred from homology"/>
<dbReference type="PANTHER" id="PTHR19316:SF18">
    <property type="entry name" value="HSP70-BINDING PROTEIN 1"/>
    <property type="match status" value="1"/>
</dbReference>
<accession>A0A0B7FND8</accession>
<evidence type="ECO:0000313" key="5">
    <source>
        <dbReference type="EMBL" id="CEL59185.1"/>
    </source>
</evidence>
<dbReference type="GO" id="GO:0000774">
    <property type="term" value="F:adenyl-nucleotide exchange factor activity"/>
    <property type="evidence" value="ECO:0007669"/>
    <property type="project" value="TreeGrafter"/>
</dbReference>
<dbReference type="InterPro" id="IPR013918">
    <property type="entry name" value="Nucleotide_exch_fac_Fes1"/>
</dbReference>
<dbReference type="InterPro" id="IPR050693">
    <property type="entry name" value="Hsp70_NEF-Inhibitors"/>
</dbReference>
<dbReference type="InterPro" id="IPR016024">
    <property type="entry name" value="ARM-type_fold"/>
</dbReference>
<dbReference type="AlphaFoldDB" id="A0A0B7FND8"/>
<dbReference type="InterPro" id="IPR011989">
    <property type="entry name" value="ARM-like"/>
</dbReference>
<dbReference type="Pfam" id="PF08609">
    <property type="entry name" value="Fes1"/>
    <property type="match status" value="1"/>
</dbReference>
<reference evidence="5 6" key="1">
    <citation type="submission" date="2014-11" db="EMBL/GenBank/DDBJ databases">
        <authorList>
            <person name="Wibberg Daniel"/>
        </authorList>
    </citation>
    <scope>NUCLEOTIDE SEQUENCE [LARGE SCALE GENOMIC DNA]</scope>
    <source>
        <strain evidence="5">Rhizoctonia solani AG1-IB 7/3/14</strain>
    </source>
</reference>
<evidence type="ECO:0000259" key="4">
    <source>
        <dbReference type="Pfam" id="PF08609"/>
    </source>
</evidence>
<organism evidence="5 6">
    <name type="scientific">Thanatephorus cucumeris (strain AG1-IB / isolate 7/3/14)</name>
    <name type="common">Lettuce bottom rot fungus</name>
    <name type="synonym">Rhizoctonia solani</name>
    <dbReference type="NCBI Taxonomy" id="1108050"/>
    <lineage>
        <taxon>Eukaryota</taxon>
        <taxon>Fungi</taxon>
        <taxon>Dikarya</taxon>
        <taxon>Basidiomycota</taxon>
        <taxon>Agaricomycotina</taxon>
        <taxon>Agaricomycetes</taxon>
        <taxon>Cantharellales</taxon>
        <taxon>Ceratobasidiaceae</taxon>
        <taxon>Rhizoctonia</taxon>
        <taxon>Rhizoctonia solani AG-1</taxon>
    </lineage>
</organism>
<dbReference type="Proteomes" id="UP000059188">
    <property type="component" value="Unassembled WGS sequence"/>
</dbReference>
<feature type="domain" description="Nucleotide exchange factor Fes1" evidence="4">
    <location>
        <begin position="1"/>
        <end position="83"/>
    </location>
</feature>
<keyword evidence="6" id="KW-1185">Reference proteome</keyword>
<evidence type="ECO:0000256" key="2">
    <source>
        <dbReference type="ARBA" id="ARBA00022737"/>
    </source>
</evidence>
<dbReference type="Gene3D" id="1.25.10.10">
    <property type="entry name" value="Leucine-rich Repeat Variant"/>
    <property type="match status" value="1"/>
</dbReference>
<evidence type="ECO:0000256" key="3">
    <source>
        <dbReference type="SAM" id="MobiDB-lite"/>
    </source>
</evidence>
<evidence type="ECO:0000313" key="6">
    <source>
        <dbReference type="Proteomes" id="UP000059188"/>
    </source>
</evidence>
<keyword evidence="2" id="KW-0677">Repeat</keyword>
<comment type="similarity">
    <text evidence="1">Belongs to the FES1 family.</text>
</comment>
<evidence type="ECO:0000256" key="1">
    <source>
        <dbReference type="ARBA" id="ARBA00011045"/>
    </source>
</evidence>
<dbReference type="EMBL" id="LN679138">
    <property type="protein sequence ID" value="CEL59185.1"/>
    <property type="molecule type" value="Genomic_DNA"/>
</dbReference>
<protein>
    <submittedName>
        <fullName evidence="5">Hsp70 nucleotide exchange factor FES1</fullName>
    </submittedName>
</protein>
<dbReference type="GO" id="GO:0005783">
    <property type="term" value="C:endoplasmic reticulum"/>
    <property type="evidence" value="ECO:0007669"/>
    <property type="project" value="TreeGrafter"/>
</dbReference>